<keyword evidence="7" id="KW-0326">Glycosidase</keyword>
<comment type="similarity">
    <text evidence="2">Belongs to the glycosyl hydrolase 9 (cellulase E) family.</text>
</comment>
<keyword evidence="11" id="KW-1185">Reference proteome</keyword>
<dbReference type="STRING" id="106549.A0A540M906"/>
<dbReference type="Proteomes" id="UP000315295">
    <property type="component" value="Unassembled WGS sequence"/>
</dbReference>
<organism evidence="10 11">
    <name type="scientific">Malus baccata</name>
    <name type="common">Siberian crab apple</name>
    <name type="synonym">Pyrus baccata</name>
    <dbReference type="NCBI Taxonomy" id="106549"/>
    <lineage>
        <taxon>Eukaryota</taxon>
        <taxon>Viridiplantae</taxon>
        <taxon>Streptophyta</taxon>
        <taxon>Embryophyta</taxon>
        <taxon>Tracheophyta</taxon>
        <taxon>Spermatophyta</taxon>
        <taxon>Magnoliopsida</taxon>
        <taxon>eudicotyledons</taxon>
        <taxon>Gunneridae</taxon>
        <taxon>Pentapetalae</taxon>
        <taxon>rosids</taxon>
        <taxon>fabids</taxon>
        <taxon>Rosales</taxon>
        <taxon>Rosaceae</taxon>
        <taxon>Amygdaloideae</taxon>
        <taxon>Maleae</taxon>
        <taxon>Malus</taxon>
    </lineage>
</organism>
<dbReference type="SUPFAM" id="SSF48208">
    <property type="entry name" value="Six-hairpin glycosidases"/>
    <property type="match status" value="1"/>
</dbReference>
<evidence type="ECO:0000256" key="6">
    <source>
        <dbReference type="ARBA" id="ARBA00023277"/>
    </source>
</evidence>
<dbReference type="GO" id="GO:0008810">
    <property type="term" value="F:cellulase activity"/>
    <property type="evidence" value="ECO:0007669"/>
    <property type="project" value="UniProtKB-EC"/>
</dbReference>
<comment type="caution">
    <text evidence="10">The sequence shown here is derived from an EMBL/GenBank/DDBJ whole genome shotgun (WGS) entry which is preliminary data.</text>
</comment>
<protein>
    <recommendedName>
        <fullName evidence="3">cellulase</fullName>
        <ecNumber evidence="3">3.2.1.4</ecNumber>
    </recommendedName>
</protein>
<dbReference type="InterPro" id="IPR008928">
    <property type="entry name" value="6-hairpin_glycosidase_sf"/>
</dbReference>
<evidence type="ECO:0000259" key="9">
    <source>
        <dbReference type="Pfam" id="PF00759"/>
    </source>
</evidence>
<dbReference type="EMBL" id="VIEB01000322">
    <property type="protein sequence ID" value="TQD95215.1"/>
    <property type="molecule type" value="Genomic_DNA"/>
</dbReference>
<evidence type="ECO:0000313" key="11">
    <source>
        <dbReference type="Proteomes" id="UP000315295"/>
    </source>
</evidence>
<proteinExistence type="inferred from homology"/>
<evidence type="ECO:0000256" key="3">
    <source>
        <dbReference type="ARBA" id="ARBA00012601"/>
    </source>
</evidence>
<keyword evidence="5" id="KW-0136">Cellulose degradation</keyword>
<evidence type="ECO:0000313" key="10">
    <source>
        <dbReference type="EMBL" id="TQD95215.1"/>
    </source>
</evidence>
<dbReference type="GO" id="GO:0030245">
    <property type="term" value="P:cellulose catabolic process"/>
    <property type="evidence" value="ECO:0007669"/>
    <property type="project" value="UniProtKB-KW"/>
</dbReference>
<keyword evidence="4" id="KW-0378">Hydrolase</keyword>
<keyword evidence="8" id="KW-0624">Polysaccharide degradation</keyword>
<name>A0A540M906_MALBA</name>
<dbReference type="AlphaFoldDB" id="A0A540M906"/>
<evidence type="ECO:0000256" key="2">
    <source>
        <dbReference type="ARBA" id="ARBA00007072"/>
    </source>
</evidence>
<feature type="domain" description="Glycoside hydrolase family 9" evidence="9">
    <location>
        <begin position="59"/>
        <end position="106"/>
    </location>
</feature>
<evidence type="ECO:0000256" key="4">
    <source>
        <dbReference type="ARBA" id="ARBA00022801"/>
    </source>
</evidence>
<dbReference type="Pfam" id="PF00759">
    <property type="entry name" value="Glyco_hydro_9"/>
    <property type="match status" value="1"/>
</dbReference>
<comment type="catalytic activity">
    <reaction evidence="1">
        <text>Endohydrolysis of (1-&gt;4)-beta-D-glucosidic linkages in cellulose, lichenin and cereal beta-D-glucans.</text>
        <dbReference type="EC" id="3.2.1.4"/>
    </reaction>
</comment>
<evidence type="ECO:0000256" key="1">
    <source>
        <dbReference type="ARBA" id="ARBA00000966"/>
    </source>
</evidence>
<dbReference type="PANTHER" id="PTHR22298">
    <property type="entry name" value="ENDO-1,4-BETA-GLUCANASE"/>
    <property type="match status" value="1"/>
</dbReference>
<evidence type="ECO:0000256" key="8">
    <source>
        <dbReference type="ARBA" id="ARBA00023326"/>
    </source>
</evidence>
<dbReference type="Gene3D" id="1.50.10.10">
    <property type="match status" value="1"/>
</dbReference>
<gene>
    <name evidence="10" type="ORF">C1H46_019189</name>
</gene>
<evidence type="ECO:0000256" key="7">
    <source>
        <dbReference type="ARBA" id="ARBA00023295"/>
    </source>
</evidence>
<dbReference type="InterPro" id="IPR012341">
    <property type="entry name" value="6hp_glycosidase-like_sf"/>
</dbReference>
<dbReference type="EC" id="3.2.1.4" evidence="3"/>
<sequence length="113" mass="12534">MSTRKLKAKECNKIKVQVYAKIIKCLSPGSNRGPLVCETSVITDYTTQTNCRKILGQASSGYKDELLWAAAWLHRSTDDKTYLDYLGQAGSTGGATTLFAWDDKLLETIQEPN</sequence>
<accession>A0A540M906</accession>
<reference evidence="10 11" key="1">
    <citation type="journal article" date="2019" name="G3 (Bethesda)">
        <title>Sequencing of a Wild Apple (Malus baccata) Genome Unravels the Differences Between Cultivated and Wild Apple Species Regarding Disease Resistance and Cold Tolerance.</title>
        <authorList>
            <person name="Chen X."/>
        </authorList>
    </citation>
    <scope>NUCLEOTIDE SEQUENCE [LARGE SCALE GENOMIC DNA]</scope>
    <source>
        <strain evidence="11">cv. Shandingzi</strain>
        <tissue evidence="10">Leaves</tissue>
    </source>
</reference>
<evidence type="ECO:0000256" key="5">
    <source>
        <dbReference type="ARBA" id="ARBA00023001"/>
    </source>
</evidence>
<keyword evidence="6" id="KW-0119">Carbohydrate metabolism</keyword>
<dbReference type="InterPro" id="IPR001701">
    <property type="entry name" value="Glyco_hydro_9"/>
</dbReference>